<dbReference type="Pfam" id="PF10517">
    <property type="entry name" value="DM13"/>
    <property type="match status" value="1"/>
</dbReference>
<keyword evidence="4" id="KW-1185">Reference proteome</keyword>
<reference evidence="3 4" key="1">
    <citation type="submission" date="2016-06" db="EMBL/GenBank/DDBJ databases">
        <authorList>
            <person name="Kjaerup R.B."/>
            <person name="Dalgaard T.S."/>
            <person name="Juul-Madsen H.R."/>
        </authorList>
    </citation>
    <scope>NUCLEOTIDE SEQUENCE [LARGE SCALE GENOMIC DNA]</scope>
    <source>
        <strain evidence="3 4">DSM 45577</strain>
    </source>
</reference>
<organism evidence="3 4">
    <name type="scientific">Micromonospora yangpuensis</name>
    <dbReference type="NCBI Taxonomy" id="683228"/>
    <lineage>
        <taxon>Bacteria</taxon>
        <taxon>Bacillati</taxon>
        <taxon>Actinomycetota</taxon>
        <taxon>Actinomycetes</taxon>
        <taxon>Micromonosporales</taxon>
        <taxon>Micromonosporaceae</taxon>
        <taxon>Micromonospora</taxon>
    </lineage>
</organism>
<feature type="region of interest" description="Disordered" evidence="1">
    <location>
        <begin position="51"/>
        <end position="82"/>
    </location>
</feature>
<dbReference type="OrthoDB" id="4751481at2"/>
<dbReference type="STRING" id="683228.GA0070617_3642"/>
<dbReference type="PROSITE" id="PS51549">
    <property type="entry name" value="DM13"/>
    <property type="match status" value="1"/>
</dbReference>
<evidence type="ECO:0000313" key="3">
    <source>
        <dbReference type="EMBL" id="SCL57834.1"/>
    </source>
</evidence>
<evidence type="ECO:0000259" key="2">
    <source>
        <dbReference type="PROSITE" id="PS51549"/>
    </source>
</evidence>
<sequence length="198" mass="21035">MSKSPRSKPLIWTVTLAVVLGAVFGLYWFQPWKLVTETVVDEAVPVVDGPPASLPSGPAEPATAASPTAVPTPVEPSPTRTGNRLLAAGEFVTHEHDTSGVAQVVELPDGRRQLVLRDLATSNGPDLRVWLTDQPVLPGVAGWRVFDDGEWVELGRLKGNRGTQAYDIPASVDLTALTSVSIWCKRFSVSFGAAGLAA</sequence>
<dbReference type="InterPro" id="IPR019545">
    <property type="entry name" value="DM13_domain"/>
</dbReference>
<evidence type="ECO:0000256" key="1">
    <source>
        <dbReference type="SAM" id="MobiDB-lite"/>
    </source>
</evidence>
<evidence type="ECO:0000313" key="4">
    <source>
        <dbReference type="Proteomes" id="UP000198937"/>
    </source>
</evidence>
<protein>
    <submittedName>
        <fullName evidence="3">Electron transfer DM13</fullName>
    </submittedName>
</protein>
<accession>A0A1C6UUS4</accession>
<feature type="domain" description="DM13" evidence="2">
    <location>
        <begin position="89"/>
        <end position="197"/>
    </location>
</feature>
<feature type="compositionally biased region" description="Low complexity" evidence="1">
    <location>
        <begin position="59"/>
        <end position="72"/>
    </location>
</feature>
<dbReference type="EMBL" id="FMIA01000002">
    <property type="protein sequence ID" value="SCL57834.1"/>
    <property type="molecule type" value="Genomic_DNA"/>
</dbReference>
<name>A0A1C6UUS4_9ACTN</name>
<gene>
    <name evidence="3" type="ORF">GA0070617_3642</name>
</gene>
<proteinExistence type="predicted"/>
<dbReference type="Proteomes" id="UP000198937">
    <property type="component" value="Unassembled WGS sequence"/>
</dbReference>
<dbReference type="AlphaFoldDB" id="A0A1C6UUS4"/>
<dbReference type="RefSeq" id="WP_091439583.1">
    <property type="nucleotide sequence ID" value="NZ_BMMJ01000013.1"/>
</dbReference>